<keyword evidence="4" id="KW-1185">Reference proteome</keyword>
<evidence type="ECO:0000256" key="2">
    <source>
        <dbReference type="SAM" id="Phobius"/>
    </source>
</evidence>
<dbReference type="RefSeq" id="XP_033396305.1">
    <property type="nucleotide sequence ID" value="XM_033544241.1"/>
</dbReference>
<dbReference type="AlphaFoldDB" id="A0A6A6B8M9"/>
<organism evidence="3 4">
    <name type="scientific">Aplosporella prunicola CBS 121167</name>
    <dbReference type="NCBI Taxonomy" id="1176127"/>
    <lineage>
        <taxon>Eukaryota</taxon>
        <taxon>Fungi</taxon>
        <taxon>Dikarya</taxon>
        <taxon>Ascomycota</taxon>
        <taxon>Pezizomycotina</taxon>
        <taxon>Dothideomycetes</taxon>
        <taxon>Dothideomycetes incertae sedis</taxon>
        <taxon>Botryosphaeriales</taxon>
        <taxon>Aplosporellaceae</taxon>
        <taxon>Aplosporella</taxon>
    </lineage>
</organism>
<protein>
    <submittedName>
        <fullName evidence="3">Uncharacterized protein</fullName>
    </submittedName>
</protein>
<keyword evidence="2" id="KW-0812">Transmembrane</keyword>
<gene>
    <name evidence="3" type="ORF">K452DRAFT_319503</name>
</gene>
<evidence type="ECO:0000313" key="4">
    <source>
        <dbReference type="Proteomes" id="UP000799438"/>
    </source>
</evidence>
<evidence type="ECO:0000256" key="1">
    <source>
        <dbReference type="SAM" id="MobiDB-lite"/>
    </source>
</evidence>
<sequence length="103" mass="11255">MATPTIIAYSALGATICVVNSIAGIAAYYHHRKRQSANRKAAVAAWNADHGPYPQHAKGPTPLREFYDDDAAVPDARGLVMQPPRAQKRRRFSLSKLGRGKRG</sequence>
<dbReference type="Proteomes" id="UP000799438">
    <property type="component" value="Unassembled WGS sequence"/>
</dbReference>
<feature type="transmembrane region" description="Helical" evidence="2">
    <location>
        <begin position="6"/>
        <end position="29"/>
    </location>
</feature>
<reference evidence="3" key="1">
    <citation type="journal article" date="2020" name="Stud. Mycol.">
        <title>101 Dothideomycetes genomes: a test case for predicting lifestyles and emergence of pathogens.</title>
        <authorList>
            <person name="Haridas S."/>
            <person name="Albert R."/>
            <person name="Binder M."/>
            <person name="Bloem J."/>
            <person name="Labutti K."/>
            <person name="Salamov A."/>
            <person name="Andreopoulos B."/>
            <person name="Baker S."/>
            <person name="Barry K."/>
            <person name="Bills G."/>
            <person name="Bluhm B."/>
            <person name="Cannon C."/>
            <person name="Castanera R."/>
            <person name="Culley D."/>
            <person name="Daum C."/>
            <person name="Ezra D."/>
            <person name="Gonzalez J."/>
            <person name="Henrissat B."/>
            <person name="Kuo A."/>
            <person name="Liang C."/>
            <person name="Lipzen A."/>
            <person name="Lutzoni F."/>
            <person name="Magnuson J."/>
            <person name="Mondo S."/>
            <person name="Nolan M."/>
            <person name="Ohm R."/>
            <person name="Pangilinan J."/>
            <person name="Park H.-J."/>
            <person name="Ramirez L."/>
            <person name="Alfaro M."/>
            <person name="Sun H."/>
            <person name="Tritt A."/>
            <person name="Yoshinaga Y."/>
            <person name="Zwiers L.-H."/>
            <person name="Turgeon B."/>
            <person name="Goodwin S."/>
            <person name="Spatafora J."/>
            <person name="Crous P."/>
            <person name="Grigoriev I."/>
        </authorList>
    </citation>
    <scope>NUCLEOTIDE SEQUENCE</scope>
    <source>
        <strain evidence="3">CBS 121167</strain>
    </source>
</reference>
<feature type="region of interest" description="Disordered" evidence="1">
    <location>
        <begin position="78"/>
        <end position="103"/>
    </location>
</feature>
<dbReference type="GeneID" id="54301737"/>
<accession>A0A6A6B8M9</accession>
<evidence type="ECO:0000313" key="3">
    <source>
        <dbReference type="EMBL" id="KAF2140592.1"/>
    </source>
</evidence>
<name>A0A6A6B8M9_9PEZI</name>
<dbReference type="EMBL" id="ML995489">
    <property type="protein sequence ID" value="KAF2140592.1"/>
    <property type="molecule type" value="Genomic_DNA"/>
</dbReference>
<keyword evidence="2" id="KW-0472">Membrane</keyword>
<proteinExistence type="predicted"/>
<keyword evidence="2" id="KW-1133">Transmembrane helix</keyword>
<feature type="compositionally biased region" description="Basic residues" evidence="1">
    <location>
        <begin position="86"/>
        <end position="103"/>
    </location>
</feature>